<feature type="compositionally biased region" description="Basic and acidic residues" evidence="1">
    <location>
        <begin position="54"/>
        <end position="65"/>
    </location>
</feature>
<accession>A0AA88D3D8</accession>
<feature type="compositionally biased region" description="Polar residues" evidence="1">
    <location>
        <begin position="13"/>
        <end position="25"/>
    </location>
</feature>
<comment type="caution">
    <text evidence="2">The sequence shown here is derived from an EMBL/GenBank/DDBJ whole genome shotgun (WGS) entry which is preliminary data.</text>
</comment>
<protein>
    <submittedName>
        <fullName evidence="2">Uncharacterized protein</fullName>
    </submittedName>
</protein>
<name>A0AA88D3D8_FICCA</name>
<evidence type="ECO:0000313" key="2">
    <source>
        <dbReference type="EMBL" id="GMN39927.1"/>
    </source>
</evidence>
<evidence type="ECO:0000313" key="3">
    <source>
        <dbReference type="Proteomes" id="UP001187192"/>
    </source>
</evidence>
<keyword evidence="3" id="KW-1185">Reference proteome</keyword>
<sequence length="90" mass="9764">MTTSPREARRQISRSYDQNSYSRSVNGYDGVTPSRGRQLHDTALIGDGAPSTKIGKEEERTHREGATANSIDEGGRQWQQEALAAGGSKA</sequence>
<feature type="region of interest" description="Disordered" evidence="1">
    <location>
        <begin position="1"/>
        <end position="90"/>
    </location>
</feature>
<reference evidence="2" key="1">
    <citation type="submission" date="2023-07" db="EMBL/GenBank/DDBJ databases">
        <title>draft genome sequence of fig (Ficus carica).</title>
        <authorList>
            <person name="Takahashi T."/>
            <person name="Nishimura K."/>
        </authorList>
    </citation>
    <scope>NUCLEOTIDE SEQUENCE</scope>
</reference>
<proteinExistence type="predicted"/>
<dbReference type="AlphaFoldDB" id="A0AA88D3D8"/>
<organism evidence="2 3">
    <name type="scientific">Ficus carica</name>
    <name type="common">Common fig</name>
    <dbReference type="NCBI Taxonomy" id="3494"/>
    <lineage>
        <taxon>Eukaryota</taxon>
        <taxon>Viridiplantae</taxon>
        <taxon>Streptophyta</taxon>
        <taxon>Embryophyta</taxon>
        <taxon>Tracheophyta</taxon>
        <taxon>Spermatophyta</taxon>
        <taxon>Magnoliopsida</taxon>
        <taxon>eudicotyledons</taxon>
        <taxon>Gunneridae</taxon>
        <taxon>Pentapetalae</taxon>
        <taxon>rosids</taxon>
        <taxon>fabids</taxon>
        <taxon>Rosales</taxon>
        <taxon>Moraceae</taxon>
        <taxon>Ficeae</taxon>
        <taxon>Ficus</taxon>
    </lineage>
</organism>
<gene>
    <name evidence="2" type="ORF">TIFTF001_009156</name>
</gene>
<evidence type="ECO:0000256" key="1">
    <source>
        <dbReference type="SAM" id="MobiDB-lite"/>
    </source>
</evidence>
<feature type="compositionally biased region" description="Basic and acidic residues" evidence="1">
    <location>
        <begin position="1"/>
        <end position="10"/>
    </location>
</feature>
<dbReference type="EMBL" id="BTGU01000010">
    <property type="protein sequence ID" value="GMN39927.1"/>
    <property type="molecule type" value="Genomic_DNA"/>
</dbReference>
<dbReference type="Proteomes" id="UP001187192">
    <property type="component" value="Unassembled WGS sequence"/>
</dbReference>